<protein>
    <submittedName>
        <fullName evidence="2">MerC domain-containing protein</fullName>
    </submittedName>
</protein>
<keyword evidence="1" id="KW-0812">Transmembrane</keyword>
<dbReference type="GO" id="GO:0015097">
    <property type="term" value="F:mercury ion transmembrane transporter activity"/>
    <property type="evidence" value="ECO:0007669"/>
    <property type="project" value="InterPro"/>
</dbReference>
<feature type="transmembrane region" description="Helical" evidence="1">
    <location>
        <begin position="105"/>
        <end position="123"/>
    </location>
</feature>
<reference evidence="2 3" key="1">
    <citation type="submission" date="2023-10" db="EMBL/GenBank/DDBJ databases">
        <title>Complete genome sequence of a Sphingomonadaceae bacterium.</title>
        <authorList>
            <person name="Yan C."/>
        </authorList>
    </citation>
    <scope>NUCLEOTIDE SEQUENCE [LARGE SCALE GENOMIC DNA]</scope>
    <source>
        <strain evidence="2 3">SCSIO 66989</strain>
    </source>
</reference>
<dbReference type="Pfam" id="PF03203">
    <property type="entry name" value="MerC"/>
    <property type="match status" value="1"/>
</dbReference>
<evidence type="ECO:0000313" key="3">
    <source>
        <dbReference type="Proteomes" id="UP001302429"/>
    </source>
</evidence>
<feature type="transmembrane region" description="Helical" evidence="1">
    <location>
        <begin position="54"/>
        <end position="72"/>
    </location>
</feature>
<dbReference type="GO" id="GO:0016020">
    <property type="term" value="C:membrane"/>
    <property type="evidence" value="ECO:0007669"/>
    <property type="project" value="InterPro"/>
</dbReference>
<accession>A0AA97I075</accession>
<organism evidence="2 3">
    <name type="scientific">Alterisphingorhabdus coralli</name>
    <dbReference type="NCBI Taxonomy" id="3071408"/>
    <lineage>
        <taxon>Bacteria</taxon>
        <taxon>Pseudomonadati</taxon>
        <taxon>Pseudomonadota</taxon>
        <taxon>Alphaproteobacteria</taxon>
        <taxon>Sphingomonadales</taxon>
        <taxon>Sphingomonadaceae</taxon>
        <taxon>Alterisphingorhabdus (ex Yan et al. 2024)</taxon>
    </lineage>
</organism>
<gene>
    <name evidence="2" type="ORF">RB602_08335</name>
</gene>
<dbReference type="KEGG" id="acoa:RB602_08335"/>
<sequence length="129" mass="13962">MKSTDYDMRGSMDGFGITLSALCLVHCLVLPIALALLPMLSHSSTLGWLSENEWFHIAMLGPIFLVSGSVLLRGAKRDIRIGYMGGTGIALLCIALLMPDEMMETIVTTLGTVTLILAHIMNLRTRALG</sequence>
<dbReference type="Proteomes" id="UP001302429">
    <property type="component" value="Chromosome"/>
</dbReference>
<keyword evidence="3" id="KW-1185">Reference proteome</keyword>
<dbReference type="RefSeq" id="WP_317080102.1">
    <property type="nucleotide sequence ID" value="NZ_CP136594.1"/>
</dbReference>
<keyword evidence="1" id="KW-0472">Membrane</keyword>
<dbReference type="InterPro" id="IPR004891">
    <property type="entry name" value="Mercury-R_MerC"/>
</dbReference>
<name>A0AA97I075_9SPHN</name>
<evidence type="ECO:0000313" key="2">
    <source>
        <dbReference type="EMBL" id="WOE73875.1"/>
    </source>
</evidence>
<proteinExistence type="predicted"/>
<feature type="transmembrane region" description="Helical" evidence="1">
    <location>
        <begin position="12"/>
        <end position="34"/>
    </location>
</feature>
<feature type="transmembrane region" description="Helical" evidence="1">
    <location>
        <begin position="81"/>
        <end position="99"/>
    </location>
</feature>
<dbReference type="AlphaFoldDB" id="A0AA97I075"/>
<keyword evidence="1" id="KW-1133">Transmembrane helix</keyword>
<dbReference type="EMBL" id="CP136594">
    <property type="protein sequence ID" value="WOE73875.1"/>
    <property type="molecule type" value="Genomic_DNA"/>
</dbReference>
<evidence type="ECO:0000256" key="1">
    <source>
        <dbReference type="SAM" id="Phobius"/>
    </source>
</evidence>